<dbReference type="OrthoDB" id="4977at2759"/>
<dbReference type="InterPro" id="IPR028133">
    <property type="entry name" value="Dynamitin"/>
</dbReference>
<reference evidence="3" key="1">
    <citation type="submission" date="2022-12" db="EMBL/GenBank/DDBJ databases">
        <authorList>
            <person name="Brejova B."/>
        </authorList>
    </citation>
    <scope>NUCLEOTIDE SEQUENCE</scope>
</reference>
<dbReference type="Proteomes" id="UP001152885">
    <property type="component" value="Unassembled WGS sequence"/>
</dbReference>
<dbReference type="AlphaFoldDB" id="A0A9W4TXZ8"/>
<evidence type="ECO:0000313" key="4">
    <source>
        <dbReference type="Proteomes" id="UP001152885"/>
    </source>
</evidence>
<comment type="caution">
    <text evidence="3">The sequence shown here is derived from an EMBL/GenBank/DDBJ whole genome shotgun (WGS) entry which is preliminary data.</text>
</comment>
<evidence type="ECO:0000256" key="1">
    <source>
        <dbReference type="ARBA" id="ARBA00004496"/>
    </source>
</evidence>
<dbReference type="PANTHER" id="PTHR15346">
    <property type="entry name" value="DYNACTIN SUBUNIT"/>
    <property type="match status" value="1"/>
</dbReference>
<evidence type="ECO:0000313" key="3">
    <source>
        <dbReference type="EMBL" id="CAI5759728.1"/>
    </source>
</evidence>
<dbReference type="GO" id="GO:0005737">
    <property type="term" value="C:cytoplasm"/>
    <property type="evidence" value="ECO:0007669"/>
    <property type="project" value="UniProtKB-SubCell"/>
</dbReference>
<evidence type="ECO:0000256" key="2">
    <source>
        <dbReference type="ARBA" id="ARBA00022490"/>
    </source>
</evidence>
<dbReference type="GO" id="GO:0007017">
    <property type="term" value="P:microtubule-based process"/>
    <property type="evidence" value="ECO:0007669"/>
    <property type="project" value="InterPro"/>
</dbReference>
<sequence length="318" mass="36932">MDIDTNGQEIFESSDIEDEVKLVNNEIEYNESINVGESKSKFSKTDIVNDTFDFSGNIINSRGYYISELDETTDDKLARIERELEEIGQANDRSPKAMHLKEILNQMRKSEHQERVVITRDTIELAPHLQPSSRDLKAIVELDDKINKLERIVGDKTSIQLQINDLDRKFSLIDNPEFNFDIIKDEIKSMTKNMEKLHINKKIFNINDDEIKKNDDKKIDEIYKNISVLEMSKENIETISTRLKSLTILYNEMENNINLSNNIDELISTIKTDLTKWDESIVNLNDNLNNFDESHKLNLQSFNDKLNNLSTKVNKDLA</sequence>
<protein>
    <submittedName>
        <fullName evidence="3">Uncharacterized protein</fullName>
    </submittedName>
</protein>
<comment type="subcellular location">
    <subcellularLocation>
        <location evidence="1">Cytoplasm</location>
    </subcellularLocation>
</comment>
<keyword evidence="4" id="KW-1185">Reference proteome</keyword>
<gene>
    <name evidence="3" type="ORF">CANVERA_P4239</name>
</gene>
<dbReference type="EMBL" id="CANTUO010000005">
    <property type="protein sequence ID" value="CAI5759728.1"/>
    <property type="molecule type" value="Genomic_DNA"/>
</dbReference>
<dbReference type="Pfam" id="PF04912">
    <property type="entry name" value="Dynamitin"/>
    <property type="match status" value="1"/>
</dbReference>
<accession>A0A9W4TXZ8</accession>
<proteinExistence type="predicted"/>
<name>A0A9W4TXZ8_9ASCO</name>
<dbReference type="GO" id="GO:0005869">
    <property type="term" value="C:dynactin complex"/>
    <property type="evidence" value="ECO:0007669"/>
    <property type="project" value="InterPro"/>
</dbReference>
<keyword evidence="2" id="KW-0963">Cytoplasm</keyword>
<organism evidence="3 4">
    <name type="scientific">Candida verbasci</name>
    <dbReference type="NCBI Taxonomy" id="1227364"/>
    <lineage>
        <taxon>Eukaryota</taxon>
        <taxon>Fungi</taxon>
        <taxon>Dikarya</taxon>
        <taxon>Ascomycota</taxon>
        <taxon>Saccharomycotina</taxon>
        <taxon>Pichiomycetes</taxon>
        <taxon>Debaryomycetaceae</taxon>
        <taxon>Candida/Lodderomyces clade</taxon>
        <taxon>Candida</taxon>
    </lineage>
</organism>